<dbReference type="Pfam" id="PF00106">
    <property type="entry name" value="adh_short"/>
    <property type="match status" value="1"/>
</dbReference>
<dbReference type="GO" id="GO:0016491">
    <property type="term" value="F:oxidoreductase activity"/>
    <property type="evidence" value="ECO:0007669"/>
    <property type="project" value="UniProtKB-KW"/>
</dbReference>
<dbReference type="PANTHER" id="PTHR43157">
    <property type="entry name" value="PHOSPHATIDYLINOSITOL-GLYCAN BIOSYNTHESIS CLASS F PROTEIN-RELATED"/>
    <property type="match status" value="1"/>
</dbReference>
<dbReference type="AlphaFoldDB" id="A0A9P4IE38"/>
<dbReference type="Gene3D" id="3.40.50.720">
    <property type="entry name" value="NAD(P)-binding Rossmann-like Domain"/>
    <property type="match status" value="1"/>
</dbReference>
<dbReference type="InterPro" id="IPR036291">
    <property type="entry name" value="NAD(P)-bd_dom_sf"/>
</dbReference>
<dbReference type="EMBL" id="ML978129">
    <property type="protein sequence ID" value="KAF2096857.1"/>
    <property type="molecule type" value="Genomic_DNA"/>
</dbReference>
<dbReference type="PANTHER" id="PTHR43157:SF61">
    <property type="entry name" value="DEHYDROGENASE_REDUCTASE FAMILY PROTEIN, PUTATIVE (AFU_ORTHOLOGUE AFUA_3G01250)-RELATED"/>
    <property type="match status" value="1"/>
</dbReference>
<reference evidence="2" key="1">
    <citation type="journal article" date="2020" name="Stud. Mycol.">
        <title>101 Dothideomycetes genomes: a test case for predicting lifestyles and emergence of pathogens.</title>
        <authorList>
            <person name="Haridas S."/>
            <person name="Albert R."/>
            <person name="Binder M."/>
            <person name="Bloem J."/>
            <person name="Labutti K."/>
            <person name="Salamov A."/>
            <person name="Andreopoulos B."/>
            <person name="Baker S."/>
            <person name="Barry K."/>
            <person name="Bills G."/>
            <person name="Bluhm B."/>
            <person name="Cannon C."/>
            <person name="Castanera R."/>
            <person name="Culley D."/>
            <person name="Daum C."/>
            <person name="Ezra D."/>
            <person name="Gonzalez J."/>
            <person name="Henrissat B."/>
            <person name="Kuo A."/>
            <person name="Liang C."/>
            <person name="Lipzen A."/>
            <person name="Lutzoni F."/>
            <person name="Magnuson J."/>
            <person name="Mondo S."/>
            <person name="Nolan M."/>
            <person name="Ohm R."/>
            <person name="Pangilinan J."/>
            <person name="Park H.-J."/>
            <person name="Ramirez L."/>
            <person name="Alfaro M."/>
            <person name="Sun H."/>
            <person name="Tritt A."/>
            <person name="Yoshinaga Y."/>
            <person name="Zwiers L.-H."/>
            <person name="Turgeon B."/>
            <person name="Goodwin S."/>
            <person name="Spatafora J."/>
            <person name="Crous P."/>
            <person name="Grigoriev I."/>
        </authorList>
    </citation>
    <scope>NUCLEOTIDE SEQUENCE</scope>
    <source>
        <strain evidence="2">CBS 133067</strain>
    </source>
</reference>
<dbReference type="InterPro" id="IPR002347">
    <property type="entry name" value="SDR_fam"/>
</dbReference>
<dbReference type="PRINTS" id="PR00081">
    <property type="entry name" value="GDHRDH"/>
</dbReference>
<dbReference type="SUPFAM" id="SSF51735">
    <property type="entry name" value="NAD(P)-binding Rossmann-fold domains"/>
    <property type="match status" value="1"/>
</dbReference>
<gene>
    <name evidence="2" type="ORF">NA57DRAFT_42400</name>
</gene>
<evidence type="ECO:0000313" key="2">
    <source>
        <dbReference type="EMBL" id="KAF2096857.1"/>
    </source>
</evidence>
<keyword evidence="1" id="KW-0560">Oxidoreductase</keyword>
<accession>A0A9P4IE38</accession>
<organism evidence="2 3">
    <name type="scientific">Rhizodiscina lignyota</name>
    <dbReference type="NCBI Taxonomy" id="1504668"/>
    <lineage>
        <taxon>Eukaryota</taxon>
        <taxon>Fungi</taxon>
        <taxon>Dikarya</taxon>
        <taxon>Ascomycota</taxon>
        <taxon>Pezizomycotina</taxon>
        <taxon>Dothideomycetes</taxon>
        <taxon>Pleosporomycetidae</taxon>
        <taxon>Aulographales</taxon>
        <taxon>Rhizodiscinaceae</taxon>
        <taxon>Rhizodiscina</taxon>
    </lineage>
</organism>
<sequence length="322" mass="34928">MSIFADIRDQFIYLPIVSTTSKCEGGTYIVTGSNTGLGLECAKHLVQLSAKTVILGVRSLSKGDAAKARIEAETGRKGVVEVWHLDLSSYATVVEFAEKIKKLDRLDAIVENASVGLTERIPAEGLESSLTVNVVSTFLLAVLVLPKLEESAKKFGIETNLAVIGSAVYSYGKGVLEKIDGDILDGLDASSMANRYPVTKLLQLYAFRQLASLRPVSETGVTIDYVNPGLCKTELNRNSPWGQWLFVEIMKLLIGRTAEAGSRTLLHGATAGKESHGKFFSACKIKESGFLPWVTDDAGSEMQRRVWDSLVKKLNAIQPGCI</sequence>
<proteinExistence type="predicted"/>
<dbReference type="OrthoDB" id="542013at2759"/>
<protein>
    <submittedName>
        <fullName evidence="2">NAD(P)-binding protein</fullName>
    </submittedName>
</protein>
<keyword evidence="3" id="KW-1185">Reference proteome</keyword>
<evidence type="ECO:0000256" key="1">
    <source>
        <dbReference type="ARBA" id="ARBA00023002"/>
    </source>
</evidence>
<dbReference type="Proteomes" id="UP000799772">
    <property type="component" value="Unassembled WGS sequence"/>
</dbReference>
<name>A0A9P4IE38_9PEZI</name>
<evidence type="ECO:0000313" key="3">
    <source>
        <dbReference type="Proteomes" id="UP000799772"/>
    </source>
</evidence>
<comment type="caution">
    <text evidence="2">The sequence shown here is derived from an EMBL/GenBank/DDBJ whole genome shotgun (WGS) entry which is preliminary data.</text>
</comment>